<dbReference type="Proteomes" id="UP000199079">
    <property type="component" value="Unassembled WGS sequence"/>
</dbReference>
<reference evidence="3" key="1">
    <citation type="submission" date="2016-10" db="EMBL/GenBank/DDBJ databases">
        <authorList>
            <person name="Varghese N."/>
            <person name="Submissions S."/>
        </authorList>
    </citation>
    <scope>NUCLEOTIDE SEQUENCE [LARGE SCALE GENOMIC DNA]</scope>
    <source>
        <strain evidence="3">DC30,IBRC 10041,KCTC 4046</strain>
    </source>
</reference>
<organism evidence="2 3">
    <name type="scientific">Halopenitus persicus</name>
    <dbReference type="NCBI Taxonomy" id="1048396"/>
    <lineage>
        <taxon>Archaea</taxon>
        <taxon>Methanobacteriati</taxon>
        <taxon>Methanobacteriota</taxon>
        <taxon>Stenosarchaea group</taxon>
        <taxon>Halobacteria</taxon>
        <taxon>Halobacteriales</taxon>
        <taxon>Haloferacaceae</taxon>
        <taxon>Halopenitus</taxon>
    </lineage>
</organism>
<dbReference type="EMBL" id="FNPC01000002">
    <property type="protein sequence ID" value="SDX91691.1"/>
    <property type="molecule type" value="Genomic_DNA"/>
</dbReference>
<proteinExistence type="predicted"/>
<evidence type="ECO:0000313" key="3">
    <source>
        <dbReference type="Proteomes" id="UP000199079"/>
    </source>
</evidence>
<evidence type="ECO:0000256" key="1">
    <source>
        <dbReference type="SAM" id="Phobius"/>
    </source>
</evidence>
<feature type="transmembrane region" description="Helical" evidence="1">
    <location>
        <begin position="33"/>
        <end position="53"/>
    </location>
</feature>
<protein>
    <submittedName>
        <fullName evidence="2">Uncharacterized protein</fullName>
    </submittedName>
</protein>
<feature type="transmembrane region" description="Helical" evidence="1">
    <location>
        <begin position="123"/>
        <end position="144"/>
    </location>
</feature>
<dbReference type="OrthoDB" id="242613at2157"/>
<accession>A0A1H3FL14</accession>
<keyword evidence="1" id="KW-1133">Transmembrane helix</keyword>
<dbReference type="AlphaFoldDB" id="A0A1H3FL14"/>
<feature type="transmembrane region" description="Helical" evidence="1">
    <location>
        <begin position="65"/>
        <end position="87"/>
    </location>
</feature>
<name>A0A1H3FL14_9EURY</name>
<evidence type="ECO:0000313" key="2">
    <source>
        <dbReference type="EMBL" id="SDX91691.1"/>
    </source>
</evidence>
<keyword evidence="3" id="KW-1185">Reference proteome</keyword>
<sequence>MVSNTRLYGAAIAVTSGLYSVASATTGSRTGVGGWIMGSLGVVVIVHGVALLTDAATRLGDVSGPLMVGYAAVMLLLQALYGIGLLAGGTSGGGMMDGSGMMGGSGMMDGSGMMGGSGMTAGMGWDAGMVALALLMLVSGIVMTRDRPTGPDRM</sequence>
<dbReference type="RefSeq" id="WP_092730921.1">
    <property type="nucleotide sequence ID" value="NZ_FNPC01000002.1"/>
</dbReference>
<keyword evidence="1" id="KW-0472">Membrane</keyword>
<gene>
    <name evidence="2" type="ORF">SAMN05216564_102109</name>
</gene>
<keyword evidence="1" id="KW-0812">Transmembrane</keyword>